<feature type="transmembrane region" description="Helical" evidence="2">
    <location>
        <begin position="220"/>
        <end position="238"/>
    </location>
</feature>
<proteinExistence type="predicted"/>
<reference evidence="3" key="2">
    <citation type="journal article" date="2015" name="PLoS ONE">
        <title>Characterization and Phylogenetic Analysis of the Mitochondrial Genome of Shiraia bambusicola Reveals Special Features in the Order of Pleosporales.</title>
        <authorList>
            <person name="Shen X.Y."/>
            <person name="Li T."/>
            <person name="Chen S."/>
            <person name="Fan L."/>
            <person name="Gao J."/>
            <person name="Hou C.L."/>
        </authorList>
    </citation>
    <scope>NUCLEOTIDE SEQUENCE</scope>
</reference>
<protein>
    <submittedName>
        <fullName evidence="3">Uncharacterized protein</fullName>
    </submittedName>
</protein>
<feature type="compositionally biased region" description="Low complexity" evidence="1">
    <location>
        <begin position="170"/>
        <end position="189"/>
    </location>
</feature>
<evidence type="ECO:0000256" key="2">
    <source>
        <dbReference type="SAM" id="Phobius"/>
    </source>
</evidence>
<dbReference type="EMBL" id="KM382246">
    <property type="protein sequence ID" value="AJI44508.1"/>
    <property type="molecule type" value="Genomic_DNA"/>
</dbReference>
<feature type="transmembrane region" description="Helical" evidence="2">
    <location>
        <begin position="294"/>
        <end position="312"/>
    </location>
</feature>
<keyword evidence="2" id="KW-1133">Transmembrane helix</keyword>
<evidence type="ECO:0000256" key="1">
    <source>
        <dbReference type="SAM" id="MobiDB-lite"/>
    </source>
</evidence>
<keyword evidence="2" id="KW-0472">Membrane</keyword>
<sequence length="322" mass="37784">MSSFSSFYIGKGKGKAIEDIDEMETKENYSQLKEKRDSDSDSKFENDEELMKVLRLSAQNQNKNGESSKANQTLYKNSSTEDMEYSGGARDFQSLSEDTQLWKILKDRFKNIAVKHNKLNDELNRQKIKNPKDLETLSELKEETNELKVRCDRIEHKLISSGIDPNEQFSDSTTSGSGSEYYSDISDSSSDGREAKRIKYLDTNPKFGVFVWFSTFNFEIYFMLIFRILFTLIIPIYFLTIELDILPNIIIPYFDFCISEFLGITLIINFIRLLYKWKNTIMNIYSSYLYKDYCILYTNTYISIIIILLYFSKFNDIYIFCL</sequence>
<dbReference type="GeneID" id="24121698"/>
<keyword evidence="3" id="KW-0496">Mitochondrion</keyword>
<feature type="transmembrane region" description="Helical" evidence="2">
    <location>
        <begin position="250"/>
        <end position="274"/>
    </location>
</feature>
<feature type="region of interest" description="Disordered" evidence="1">
    <location>
        <begin position="163"/>
        <end position="190"/>
    </location>
</feature>
<evidence type="ECO:0000313" key="3">
    <source>
        <dbReference type="EMBL" id="AJI44508.1"/>
    </source>
</evidence>
<keyword evidence="2" id="KW-0812">Transmembrane</keyword>
<organism evidence="3">
    <name type="scientific">Shiraia bambusicola</name>
    <dbReference type="NCBI Taxonomy" id="224420"/>
    <lineage>
        <taxon>Eukaryota</taxon>
        <taxon>Fungi</taxon>
        <taxon>Dikarya</taxon>
        <taxon>Ascomycota</taxon>
        <taxon>Pezizomycotina</taxon>
        <taxon>Dothideomycetes</taxon>
        <taxon>Pleosporomycetidae</taxon>
        <taxon>Pleosporales</taxon>
        <taxon>Shiraiaceae</taxon>
        <taxon>Shiraia</taxon>
    </lineage>
</organism>
<dbReference type="RefSeq" id="YP_009131604.1">
    <property type="nucleotide sequence ID" value="NC_026869.1"/>
</dbReference>
<reference evidence="3" key="1">
    <citation type="submission" date="2014-08" db="EMBL/GenBank/DDBJ databases">
        <authorList>
            <person name="Shen X.-Y."/>
        </authorList>
    </citation>
    <scope>NUCLEOTIDE SEQUENCE</scope>
</reference>
<geneLocation type="mitochondrion" evidence="3"/>
<feature type="region of interest" description="Disordered" evidence="1">
    <location>
        <begin position="27"/>
        <end position="47"/>
    </location>
</feature>
<accession>A0A0D3QJ22</accession>
<dbReference type="AlphaFoldDB" id="A0A0D3QJ22"/>
<name>A0A0D3QJ22_9PLEO</name>